<keyword evidence="4" id="KW-0479">Metal-binding</keyword>
<comment type="cofactor">
    <cofactor evidence="1">
        <name>heme b</name>
        <dbReference type="ChEBI" id="CHEBI:60344"/>
    </cofactor>
</comment>
<evidence type="ECO:0000256" key="7">
    <source>
        <dbReference type="ARBA" id="ARBA00023004"/>
    </source>
</evidence>
<dbReference type="InterPro" id="IPR011008">
    <property type="entry name" value="Dimeric_a/b-barrel"/>
</dbReference>
<feature type="domain" description="Dyp-type peroxidase N-terminal" evidence="9">
    <location>
        <begin position="55"/>
        <end position="198"/>
    </location>
</feature>
<evidence type="ECO:0000256" key="6">
    <source>
        <dbReference type="ARBA" id="ARBA00023002"/>
    </source>
</evidence>
<dbReference type="PROSITE" id="PS51318">
    <property type="entry name" value="TAT"/>
    <property type="match status" value="1"/>
</dbReference>
<dbReference type="PANTHER" id="PTHR30521">
    <property type="entry name" value="DEFERROCHELATASE/PEROXIDASE"/>
    <property type="match status" value="1"/>
</dbReference>
<dbReference type="SUPFAM" id="SSF54909">
    <property type="entry name" value="Dimeric alpha+beta barrel"/>
    <property type="match status" value="1"/>
</dbReference>
<evidence type="ECO:0000256" key="4">
    <source>
        <dbReference type="ARBA" id="ARBA00022723"/>
    </source>
</evidence>
<evidence type="ECO:0000256" key="3">
    <source>
        <dbReference type="ARBA" id="ARBA00022617"/>
    </source>
</evidence>
<organism evidence="11 12">
    <name type="scientific">Kribbella sancticallisti</name>
    <dbReference type="NCBI Taxonomy" id="460087"/>
    <lineage>
        <taxon>Bacteria</taxon>
        <taxon>Bacillati</taxon>
        <taxon>Actinomycetota</taxon>
        <taxon>Actinomycetes</taxon>
        <taxon>Propionibacteriales</taxon>
        <taxon>Kribbellaceae</taxon>
        <taxon>Kribbella</taxon>
    </lineage>
</organism>
<dbReference type="InterPro" id="IPR006314">
    <property type="entry name" value="Dyp_peroxidase"/>
</dbReference>
<protein>
    <submittedName>
        <fullName evidence="11">Dyp-type peroxidase</fullName>
    </submittedName>
</protein>
<keyword evidence="5" id="KW-0732">Signal</keyword>
<dbReference type="InterPro" id="IPR006311">
    <property type="entry name" value="TAT_signal"/>
</dbReference>
<comment type="caution">
    <text evidence="11">The sequence shown here is derived from an EMBL/GenBank/DDBJ whole genome shotgun (WGS) entry which is preliminary data.</text>
</comment>
<dbReference type="PANTHER" id="PTHR30521:SF4">
    <property type="entry name" value="DEFERROCHELATASE"/>
    <property type="match status" value="1"/>
</dbReference>
<dbReference type="InterPro" id="IPR048328">
    <property type="entry name" value="Dyp_perox_C"/>
</dbReference>
<evidence type="ECO:0000313" key="11">
    <source>
        <dbReference type="EMBL" id="GAA1568151.1"/>
    </source>
</evidence>
<keyword evidence="6" id="KW-0560">Oxidoreductase</keyword>
<name>A0ABN2D1X4_9ACTN</name>
<dbReference type="Pfam" id="PF20628">
    <property type="entry name" value="Dyp_perox_C"/>
    <property type="match status" value="1"/>
</dbReference>
<evidence type="ECO:0000256" key="2">
    <source>
        <dbReference type="ARBA" id="ARBA00022559"/>
    </source>
</evidence>
<gene>
    <name evidence="11" type="ORF">GCM10009789_21920</name>
</gene>
<dbReference type="NCBIfam" id="TIGR01413">
    <property type="entry name" value="Dyp_perox_fam"/>
    <property type="match status" value="1"/>
</dbReference>
<dbReference type="PROSITE" id="PS51404">
    <property type="entry name" value="DYP_PEROXIDASE"/>
    <property type="match status" value="1"/>
</dbReference>
<keyword evidence="7" id="KW-0408">Iron</keyword>
<evidence type="ECO:0000256" key="5">
    <source>
        <dbReference type="ARBA" id="ARBA00022729"/>
    </source>
</evidence>
<accession>A0ABN2D1X4</accession>
<dbReference type="Pfam" id="PF04261">
    <property type="entry name" value="Dyp_perox_N"/>
    <property type="match status" value="1"/>
</dbReference>
<dbReference type="RefSeq" id="WP_344212557.1">
    <property type="nucleotide sequence ID" value="NZ_BAAAOS010000018.1"/>
</dbReference>
<feature type="domain" description="Dyp-type peroxidase C-terminal" evidence="10">
    <location>
        <begin position="211"/>
        <end position="385"/>
    </location>
</feature>
<dbReference type="GO" id="GO:0004601">
    <property type="term" value="F:peroxidase activity"/>
    <property type="evidence" value="ECO:0007669"/>
    <property type="project" value="UniProtKB-KW"/>
</dbReference>
<keyword evidence="3" id="KW-0349">Heme</keyword>
<sequence length="398" mass="41955">MTGKPSRRQLFGYAGAAAAGAAVTGGAVALGNSSSDPASAQPAAARTIDPYGDHQPGIAAASPKHAELVALNLLPSTDDQAALGRLLRLWTKDIVALSAGRPALGDTAPELAVANVALTVTVGFGPKVFTLPGLTAKKPRGFSAVPAMSHDRLQPQWSGGDLLLLVGADDPVSVVHAVRRLVADAAPFARPVWRQTGFWNGTGSDGKPVTGRNLFGQVDGSGNPAPGTPEFDSTVWSTDGWLTGGTTLVVRRITMNLDTWDELTRSEQERAVGRTLSNGAPLTGSVEQDDLDLEKRDAEGRLVIAETSHARLSHHSTNDGRRIFRKGLNYVQDTGATRESGLIFLSYQADIVSQFLPLLARLDAADALNEWTTTIGSAVFAIPPGFREDGWLGRTLLT</sequence>
<evidence type="ECO:0000256" key="8">
    <source>
        <dbReference type="ARBA" id="ARBA00025737"/>
    </source>
</evidence>
<keyword evidence="12" id="KW-1185">Reference proteome</keyword>
<evidence type="ECO:0000313" key="12">
    <source>
        <dbReference type="Proteomes" id="UP001500393"/>
    </source>
</evidence>
<evidence type="ECO:0000259" key="10">
    <source>
        <dbReference type="Pfam" id="PF20628"/>
    </source>
</evidence>
<dbReference type="Proteomes" id="UP001500393">
    <property type="component" value="Unassembled WGS sequence"/>
</dbReference>
<evidence type="ECO:0000256" key="1">
    <source>
        <dbReference type="ARBA" id="ARBA00001970"/>
    </source>
</evidence>
<proteinExistence type="inferred from homology"/>
<comment type="similarity">
    <text evidence="8">Belongs to the DyP-type peroxidase family.</text>
</comment>
<keyword evidence="2 11" id="KW-0575">Peroxidase</keyword>
<reference evidence="11 12" key="1">
    <citation type="journal article" date="2019" name="Int. J. Syst. Evol. Microbiol.">
        <title>The Global Catalogue of Microorganisms (GCM) 10K type strain sequencing project: providing services to taxonomists for standard genome sequencing and annotation.</title>
        <authorList>
            <consortium name="The Broad Institute Genomics Platform"/>
            <consortium name="The Broad Institute Genome Sequencing Center for Infectious Disease"/>
            <person name="Wu L."/>
            <person name="Ma J."/>
        </authorList>
    </citation>
    <scope>NUCLEOTIDE SEQUENCE [LARGE SCALE GENOMIC DNA]</scope>
    <source>
        <strain evidence="11 12">JCM 14969</strain>
    </source>
</reference>
<evidence type="ECO:0000259" key="9">
    <source>
        <dbReference type="Pfam" id="PF04261"/>
    </source>
</evidence>
<dbReference type="EMBL" id="BAAAOS010000018">
    <property type="protein sequence ID" value="GAA1568151.1"/>
    <property type="molecule type" value="Genomic_DNA"/>
</dbReference>
<dbReference type="InterPro" id="IPR048327">
    <property type="entry name" value="Dyp_perox_N"/>
</dbReference>